<dbReference type="AlphaFoldDB" id="A0A0D0CTC5"/>
<reference evidence="1 2" key="1">
    <citation type="submission" date="2014-04" db="EMBL/GenBank/DDBJ databases">
        <authorList>
            <consortium name="DOE Joint Genome Institute"/>
            <person name="Kuo A."/>
            <person name="Kohler A."/>
            <person name="Jargeat P."/>
            <person name="Nagy L.G."/>
            <person name="Floudas D."/>
            <person name="Copeland A."/>
            <person name="Barry K.W."/>
            <person name="Cichocki N."/>
            <person name="Veneault-Fourrey C."/>
            <person name="LaButti K."/>
            <person name="Lindquist E.A."/>
            <person name="Lipzen A."/>
            <person name="Lundell T."/>
            <person name="Morin E."/>
            <person name="Murat C."/>
            <person name="Sun H."/>
            <person name="Tunlid A."/>
            <person name="Henrissat B."/>
            <person name="Grigoriev I.V."/>
            <person name="Hibbett D.S."/>
            <person name="Martin F."/>
            <person name="Nordberg H.P."/>
            <person name="Cantor M.N."/>
            <person name="Hua S.X."/>
        </authorList>
    </citation>
    <scope>NUCLEOTIDE SEQUENCE [LARGE SCALE GENOMIC DNA]</scope>
    <source>
        <strain evidence="1 2">Ve08.2h10</strain>
    </source>
</reference>
<keyword evidence="2" id="KW-1185">Reference proteome</keyword>
<protein>
    <submittedName>
        <fullName evidence="1">Uncharacterized protein</fullName>
    </submittedName>
</protein>
<dbReference type="EMBL" id="KN826522">
    <property type="protein sequence ID" value="KIK78653.1"/>
    <property type="molecule type" value="Genomic_DNA"/>
</dbReference>
<sequence length="61" mass="6662">MVGSNLSFFSCASLARVSQLKPYERPSKCPESSCPLCVWSTGGFQSVVVPTKEDRIAILRP</sequence>
<accession>A0A0D0CTC5</accession>
<reference evidence="2" key="2">
    <citation type="submission" date="2015-01" db="EMBL/GenBank/DDBJ databases">
        <title>Evolutionary Origins and Diversification of the Mycorrhizal Mutualists.</title>
        <authorList>
            <consortium name="DOE Joint Genome Institute"/>
            <consortium name="Mycorrhizal Genomics Consortium"/>
            <person name="Kohler A."/>
            <person name="Kuo A."/>
            <person name="Nagy L.G."/>
            <person name="Floudas D."/>
            <person name="Copeland A."/>
            <person name="Barry K.W."/>
            <person name="Cichocki N."/>
            <person name="Veneault-Fourrey C."/>
            <person name="LaButti K."/>
            <person name="Lindquist E.A."/>
            <person name="Lipzen A."/>
            <person name="Lundell T."/>
            <person name="Morin E."/>
            <person name="Murat C."/>
            <person name="Riley R."/>
            <person name="Ohm R."/>
            <person name="Sun H."/>
            <person name="Tunlid A."/>
            <person name="Henrissat B."/>
            <person name="Grigoriev I.V."/>
            <person name="Hibbett D.S."/>
            <person name="Martin F."/>
        </authorList>
    </citation>
    <scope>NUCLEOTIDE SEQUENCE [LARGE SCALE GENOMIC DNA]</scope>
    <source>
        <strain evidence="2">Ve08.2h10</strain>
    </source>
</reference>
<dbReference type="HOGENOM" id="CLU_2923298_0_0_1"/>
<dbReference type="InParanoid" id="A0A0D0CTC5"/>
<evidence type="ECO:0000313" key="2">
    <source>
        <dbReference type="Proteomes" id="UP000054538"/>
    </source>
</evidence>
<name>A0A0D0CTC5_9AGAM</name>
<organism evidence="1 2">
    <name type="scientific">Paxillus rubicundulus Ve08.2h10</name>
    <dbReference type="NCBI Taxonomy" id="930991"/>
    <lineage>
        <taxon>Eukaryota</taxon>
        <taxon>Fungi</taxon>
        <taxon>Dikarya</taxon>
        <taxon>Basidiomycota</taxon>
        <taxon>Agaricomycotina</taxon>
        <taxon>Agaricomycetes</taxon>
        <taxon>Agaricomycetidae</taxon>
        <taxon>Boletales</taxon>
        <taxon>Paxilineae</taxon>
        <taxon>Paxillaceae</taxon>
        <taxon>Paxillus</taxon>
    </lineage>
</organism>
<evidence type="ECO:0000313" key="1">
    <source>
        <dbReference type="EMBL" id="KIK78653.1"/>
    </source>
</evidence>
<gene>
    <name evidence="1" type="ORF">PAXRUDRAFT_834485</name>
</gene>
<dbReference type="Proteomes" id="UP000054538">
    <property type="component" value="Unassembled WGS sequence"/>
</dbReference>
<proteinExistence type="predicted"/>